<keyword evidence="5" id="KW-1185">Reference proteome</keyword>
<evidence type="ECO:0000259" key="3">
    <source>
        <dbReference type="PROSITE" id="PS50977"/>
    </source>
</evidence>
<evidence type="ECO:0000313" key="5">
    <source>
        <dbReference type="Proteomes" id="UP001596514"/>
    </source>
</evidence>
<dbReference type="PROSITE" id="PS50977">
    <property type="entry name" value="HTH_TETR_2"/>
    <property type="match status" value="1"/>
</dbReference>
<reference evidence="5" key="1">
    <citation type="journal article" date="2019" name="Int. J. Syst. Evol. Microbiol.">
        <title>The Global Catalogue of Microorganisms (GCM) 10K type strain sequencing project: providing services to taxonomists for standard genome sequencing and annotation.</title>
        <authorList>
            <consortium name="The Broad Institute Genomics Platform"/>
            <consortium name="The Broad Institute Genome Sequencing Center for Infectious Disease"/>
            <person name="Wu L."/>
            <person name="Ma J."/>
        </authorList>
    </citation>
    <scope>NUCLEOTIDE SEQUENCE [LARGE SCALE GENOMIC DNA]</scope>
    <source>
        <strain evidence="5">JCM 10083</strain>
    </source>
</reference>
<accession>A0ABW2TEK8</accession>
<dbReference type="InterPro" id="IPR009057">
    <property type="entry name" value="Homeodomain-like_sf"/>
</dbReference>
<evidence type="ECO:0000256" key="2">
    <source>
        <dbReference type="PROSITE-ProRule" id="PRU00335"/>
    </source>
</evidence>
<dbReference type="PANTHER" id="PTHR43479">
    <property type="entry name" value="ACREF/ENVCD OPERON REPRESSOR-RELATED"/>
    <property type="match status" value="1"/>
</dbReference>
<protein>
    <submittedName>
        <fullName evidence="4">TetR/AcrR family transcriptional regulator</fullName>
    </submittedName>
</protein>
<dbReference type="InterPro" id="IPR050624">
    <property type="entry name" value="HTH-type_Tx_Regulator"/>
</dbReference>
<name>A0ABW2TEK8_9ACTN</name>
<dbReference type="EMBL" id="JBHTEE010000001">
    <property type="protein sequence ID" value="MFC7606482.1"/>
    <property type="molecule type" value="Genomic_DNA"/>
</dbReference>
<keyword evidence="1 2" id="KW-0238">DNA-binding</keyword>
<dbReference type="PANTHER" id="PTHR43479:SF7">
    <property type="entry name" value="TETR-FAMILY TRANSCRIPTIONAL REGULATOR"/>
    <property type="match status" value="1"/>
</dbReference>
<dbReference type="InterPro" id="IPR001647">
    <property type="entry name" value="HTH_TetR"/>
</dbReference>
<evidence type="ECO:0000256" key="1">
    <source>
        <dbReference type="ARBA" id="ARBA00023125"/>
    </source>
</evidence>
<gene>
    <name evidence="4" type="ORF">ACFQVD_40920</name>
</gene>
<comment type="caution">
    <text evidence="4">The sequence shown here is derived from an EMBL/GenBank/DDBJ whole genome shotgun (WGS) entry which is preliminary data.</text>
</comment>
<dbReference type="RefSeq" id="WP_343962985.1">
    <property type="nucleotide sequence ID" value="NZ_BAAAGK010000013.1"/>
</dbReference>
<feature type="DNA-binding region" description="H-T-H motif" evidence="2">
    <location>
        <begin position="77"/>
        <end position="96"/>
    </location>
</feature>
<evidence type="ECO:0000313" key="4">
    <source>
        <dbReference type="EMBL" id="MFC7606482.1"/>
    </source>
</evidence>
<dbReference type="SUPFAM" id="SSF46689">
    <property type="entry name" value="Homeodomain-like"/>
    <property type="match status" value="1"/>
</dbReference>
<dbReference type="Pfam" id="PF14278">
    <property type="entry name" value="TetR_C_8"/>
    <property type="match status" value="1"/>
</dbReference>
<proteinExistence type="predicted"/>
<dbReference type="Pfam" id="PF00440">
    <property type="entry name" value="TetR_N"/>
    <property type="match status" value="1"/>
</dbReference>
<organism evidence="4 5">
    <name type="scientific">Streptosporangium amethystogenes subsp. fukuiense</name>
    <dbReference type="NCBI Taxonomy" id="698418"/>
    <lineage>
        <taxon>Bacteria</taxon>
        <taxon>Bacillati</taxon>
        <taxon>Actinomycetota</taxon>
        <taxon>Actinomycetes</taxon>
        <taxon>Streptosporangiales</taxon>
        <taxon>Streptosporangiaceae</taxon>
        <taxon>Streptosporangium</taxon>
    </lineage>
</organism>
<dbReference type="Gene3D" id="1.10.357.10">
    <property type="entry name" value="Tetracycline Repressor, domain 2"/>
    <property type="match status" value="1"/>
</dbReference>
<sequence>MVLPLFPHRLFGYEWSVHQREVVNNQIHQAVLNRTGAGKVFGAQERESPDRRVRRTRRLIRQALVELILSKGYEAVTVTDIINRADVGRSTFYAHFTDKQEVLFSSLDELSELLRFTPGYRSETLFSFSLPIFEHLQEQRRLAQALLGRRGSIAVGTRGEQIMAAVVRDELLAALPGKATPPASLDMMVTCVTGAFMALLRRWADGELTGTPAEMDAAFRAVVLPGLEAVLAAAATTEAPAHPRM</sequence>
<dbReference type="InterPro" id="IPR039532">
    <property type="entry name" value="TetR_C_Firmicutes"/>
</dbReference>
<dbReference type="PRINTS" id="PR00455">
    <property type="entry name" value="HTHTETR"/>
</dbReference>
<dbReference type="Proteomes" id="UP001596514">
    <property type="component" value="Unassembled WGS sequence"/>
</dbReference>
<feature type="domain" description="HTH tetR-type" evidence="3">
    <location>
        <begin position="54"/>
        <end position="114"/>
    </location>
</feature>